<dbReference type="Proteomes" id="UP001169027">
    <property type="component" value="Unassembled WGS sequence"/>
</dbReference>
<organism evidence="2 3">
    <name type="scientific">Variovorax ginsengisoli</name>
    <dbReference type="NCBI Taxonomy" id="363844"/>
    <lineage>
        <taxon>Bacteria</taxon>
        <taxon>Pseudomonadati</taxon>
        <taxon>Pseudomonadota</taxon>
        <taxon>Betaproteobacteria</taxon>
        <taxon>Burkholderiales</taxon>
        <taxon>Comamonadaceae</taxon>
        <taxon>Variovorax</taxon>
    </lineage>
</organism>
<evidence type="ECO:0000256" key="1">
    <source>
        <dbReference type="SAM" id="MobiDB-lite"/>
    </source>
</evidence>
<evidence type="ECO:0000313" key="2">
    <source>
        <dbReference type="EMBL" id="MDO1534049.1"/>
    </source>
</evidence>
<keyword evidence="3" id="KW-1185">Reference proteome</keyword>
<sequence length="98" mass="10564">MKEVTAMKNSLDQGATAGPMAQRLDGQTRAATSFARIKDALHHAAAELKAGRCVTVWPVDAANCRLVAWDFDKQADDAHFAPTVPLELDLPTKRGASF</sequence>
<feature type="region of interest" description="Disordered" evidence="1">
    <location>
        <begin position="1"/>
        <end position="25"/>
    </location>
</feature>
<dbReference type="RefSeq" id="WP_301811251.1">
    <property type="nucleotide sequence ID" value="NZ_JAUJZH010000012.1"/>
</dbReference>
<protein>
    <submittedName>
        <fullName evidence="2">Uncharacterized protein</fullName>
    </submittedName>
</protein>
<proteinExistence type="predicted"/>
<reference evidence="2" key="1">
    <citation type="submission" date="2023-06" db="EMBL/GenBank/DDBJ databases">
        <authorList>
            <person name="Jiang Y."/>
            <person name="Liu Q."/>
        </authorList>
    </citation>
    <scope>NUCLEOTIDE SEQUENCE</scope>
    <source>
        <strain evidence="2">CGMCC 1.12090</strain>
    </source>
</reference>
<accession>A0ABT8S6Z5</accession>
<name>A0ABT8S6Z5_9BURK</name>
<dbReference type="EMBL" id="JAUKVY010000012">
    <property type="protein sequence ID" value="MDO1534049.1"/>
    <property type="molecule type" value="Genomic_DNA"/>
</dbReference>
<comment type="caution">
    <text evidence="2">The sequence shown here is derived from an EMBL/GenBank/DDBJ whole genome shotgun (WGS) entry which is preliminary data.</text>
</comment>
<evidence type="ECO:0000313" key="3">
    <source>
        <dbReference type="Proteomes" id="UP001169027"/>
    </source>
</evidence>
<gene>
    <name evidence="2" type="ORF">Q2T77_17310</name>
</gene>